<dbReference type="GO" id="GO:0003677">
    <property type="term" value="F:DNA binding"/>
    <property type="evidence" value="ECO:0007669"/>
    <property type="project" value="UniProtKB-KW"/>
</dbReference>
<evidence type="ECO:0000256" key="2">
    <source>
        <dbReference type="ARBA" id="ARBA00023125"/>
    </source>
</evidence>
<reference evidence="4 5" key="1">
    <citation type="journal article" date="2019" name="Sci. Rep.">
        <title>Orb-weaving spider Araneus ventricosus genome elucidates the spidroin gene catalogue.</title>
        <authorList>
            <person name="Kono N."/>
            <person name="Nakamura H."/>
            <person name="Ohtoshi R."/>
            <person name="Moran D.A.P."/>
            <person name="Shinohara A."/>
            <person name="Yoshida Y."/>
            <person name="Fujiwara M."/>
            <person name="Mori M."/>
            <person name="Tomita M."/>
            <person name="Arakawa K."/>
        </authorList>
    </citation>
    <scope>NUCLEOTIDE SEQUENCE [LARGE SCALE GENOMIC DNA]</scope>
</reference>
<evidence type="ECO:0000313" key="5">
    <source>
        <dbReference type="Proteomes" id="UP000499080"/>
    </source>
</evidence>
<dbReference type="SUPFAM" id="SSF46689">
    <property type="entry name" value="Homeodomain-like"/>
    <property type="match status" value="1"/>
</dbReference>
<keyword evidence="5" id="KW-1185">Reference proteome</keyword>
<dbReference type="Pfam" id="PF03221">
    <property type="entry name" value="HTH_Tnp_Tc5"/>
    <property type="match status" value="1"/>
</dbReference>
<dbReference type="InterPro" id="IPR050863">
    <property type="entry name" value="CenT-Element_Derived"/>
</dbReference>
<dbReference type="AlphaFoldDB" id="A0A4Y2I8H4"/>
<dbReference type="GO" id="GO:0005634">
    <property type="term" value="C:nucleus"/>
    <property type="evidence" value="ECO:0007669"/>
    <property type="project" value="UniProtKB-SubCell"/>
</dbReference>
<accession>A0A4Y2I8H4</accession>
<dbReference type="Proteomes" id="UP000499080">
    <property type="component" value="Unassembled WGS sequence"/>
</dbReference>
<dbReference type="PANTHER" id="PTHR19303">
    <property type="entry name" value="TRANSPOSON"/>
    <property type="match status" value="1"/>
</dbReference>
<keyword evidence="2" id="KW-0238">DNA-binding</keyword>
<sequence>MEIIKAKKKDNLLAKQIIKKFKIGKSQFYEIFKKKNEITELWSSGNGSIKRKMRQTVNEEINEIVWEWFVDARSRNLQISGPILQAQAKDIAEKLGKLIFMHQMDGLKVSEKHMGYLSKQSVVKLGTFSLKK</sequence>
<evidence type="ECO:0000313" key="4">
    <source>
        <dbReference type="EMBL" id="GBM73702.1"/>
    </source>
</evidence>
<gene>
    <name evidence="4" type="ORF">AVEN_177750_1</name>
</gene>
<dbReference type="InterPro" id="IPR006600">
    <property type="entry name" value="HTH_CenpB_DNA-bd_dom"/>
</dbReference>
<evidence type="ECO:0000256" key="1">
    <source>
        <dbReference type="ARBA" id="ARBA00004123"/>
    </source>
</evidence>
<proteinExistence type="predicted"/>
<dbReference type="EMBL" id="BGPR01002453">
    <property type="protein sequence ID" value="GBM73702.1"/>
    <property type="molecule type" value="Genomic_DNA"/>
</dbReference>
<dbReference type="Gene3D" id="1.10.10.60">
    <property type="entry name" value="Homeodomain-like"/>
    <property type="match status" value="1"/>
</dbReference>
<protein>
    <recommendedName>
        <fullName evidence="3">HTH CENPB-type domain-containing protein</fullName>
    </recommendedName>
</protein>
<dbReference type="OrthoDB" id="6430249at2759"/>
<dbReference type="PANTHER" id="PTHR19303:SF73">
    <property type="entry name" value="PROTEIN PDC2"/>
    <property type="match status" value="1"/>
</dbReference>
<comment type="caution">
    <text evidence="4">The sequence shown here is derived from an EMBL/GenBank/DDBJ whole genome shotgun (WGS) entry which is preliminary data.</text>
</comment>
<evidence type="ECO:0000259" key="3">
    <source>
        <dbReference type="Pfam" id="PF03221"/>
    </source>
</evidence>
<feature type="domain" description="HTH CENPB-type" evidence="3">
    <location>
        <begin position="58"/>
        <end position="94"/>
    </location>
</feature>
<name>A0A4Y2I8H4_ARAVE</name>
<dbReference type="InterPro" id="IPR009057">
    <property type="entry name" value="Homeodomain-like_sf"/>
</dbReference>
<comment type="subcellular location">
    <subcellularLocation>
        <location evidence="1">Nucleus</location>
    </subcellularLocation>
</comment>
<organism evidence="4 5">
    <name type="scientific">Araneus ventricosus</name>
    <name type="common">Orbweaver spider</name>
    <name type="synonym">Epeira ventricosa</name>
    <dbReference type="NCBI Taxonomy" id="182803"/>
    <lineage>
        <taxon>Eukaryota</taxon>
        <taxon>Metazoa</taxon>
        <taxon>Ecdysozoa</taxon>
        <taxon>Arthropoda</taxon>
        <taxon>Chelicerata</taxon>
        <taxon>Arachnida</taxon>
        <taxon>Araneae</taxon>
        <taxon>Araneomorphae</taxon>
        <taxon>Entelegynae</taxon>
        <taxon>Araneoidea</taxon>
        <taxon>Araneidae</taxon>
        <taxon>Araneus</taxon>
    </lineage>
</organism>